<accession>A0A1R3VNX1</accession>
<dbReference type="OrthoDB" id="6191410at2"/>
<keyword evidence="3" id="KW-1185">Reference proteome</keyword>
<dbReference type="AlphaFoldDB" id="A0A1R3VNX1"/>
<protein>
    <submittedName>
        <fullName evidence="2">Methyltransferase domain-containing protein</fullName>
    </submittedName>
</protein>
<dbReference type="InterPro" id="IPR029063">
    <property type="entry name" value="SAM-dependent_MTases_sf"/>
</dbReference>
<keyword evidence="2" id="KW-0808">Transferase</keyword>
<dbReference type="EMBL" id="FTPK01000001">
    <property type="protein sequence ID" value="SIT66313.1"/>
    <property type="molecule type" value="Genomic_DNA"/>
</dbReference>
<dbReference type="STRING" id="233100.SAMN05216526_0551"/>
<evidence type="ECO:0000259" key="1">
    <source>
        <dbReference type="Pfam" id="PF08241"/>
    </source>
</evidence>
<dbReference type="Gene3D" id="3.40.50.150">
    <property type="entry name" value="Vaccinia Virus protein VP39"/>
    <property type="match status" value="1"/>
</dbReference>
<reference evidence="2 3" key="1">
    <citation type="submission" date="2017-01" db="EMBL/GenBank/DDBJ databases">
        <authorList>
            <person name="Mah S.A."/>
            <person name="Swanson W.J."/>
            <person name="Moy G.W."/>
            <person name="Vacquier V.D."/>
        </authorList>
    </citation>
    <scope>NUCLEOTIDE SEQUENCE [LARGE SCALE GENOMIC DNA]</scope>
    <source>
        <strain evidence="2 3">M9</strain>
    </source>
</reference>
<evidence type="ECO:0000313" key="3">
    <source>
        <dbReference type="Proteomes" id="UP000223759"/>
    </source>
</evidence>
<feature type="domain" description="Methyltransferase type 11" evidence="1">
    <location>
        <begin position="85"/>
        <end position="132"/>
    </location>
</feature>
<dbReference type="GO" id="GO:0008757">
    <property type="term" value="F:S-adenosylmethionine-dependent methyltransferase activity"/>
    <property type="evidence" value="ECO:0007669"/>
    <property type="project" value="InterPro"/>
</dbReference>
<dbReference type="GO" id="GO:0032259">
    <property type="term" value="P:methylation"/>
    <property type="evidence" value="ECO:0007669"/>
    <property type="project" value="UniProtKB-KW"/>
</dbReference>
<organism evidence="2 3">
    <name type="scientific">Ectothiorhodosinus mongolicus</name>
    <dbReference type="NCBI Taxonomy" id="233100"/>
    <lineage>
        <taxon>Bacteria</taxon>
        <taxon>Pseudomonadati</taxon>
        <taxon>Pseudomonadota</taxon>
        <taxon>Gammaproteobacteria</taxon>
        <taxon>Chromatiales</taxon>
        <taxon>Ectothiorhodospiraceae</taxon>
        <taxon>Ectothiorhodosinus</taxon>
    </lineage>
</organism>
<sequence>MLPPHFQFSGPMPKPALRAQPDLPAWYASPEGQALRQALQAQVDRLVPDLFGCCALQAGFVPTQDDWLRESRIQHRFILGTSGDLQGHCSALPVQADSLDLLLLAHSLDESEDPHQVLREAERVLRVEGHLLVIGFNPLSLLGLRAVAPGLKNRLPEILPGLGSHKLQQALMPLGFEVIHKAQAGWAPGSGWRSVTPRLQGLSGRHLPLLGGAYALLAKKRVSTLTPVHGQRTWRLRSPRLGRGVARPICRRGEHD</sequence>
<dbReference type="Proteomes" id="UP000223759">
    <property type="component" value="Unassembled WGS sequence"/>
</dbReference>
<name>A0A1R3VNX1_9GAMM</name>
<dbReference type="InterPro" id="IPR013216">
    <property type="entry name" value="Methyltransf_11"/>
</dbReference>
<dbReference type="Pfam" id="PF08241">
    <property type="entry name" value="Methyltransf_11"/>
    <property type="match status" value="1"/>
</dbReference>
<dbReference type="SUPFAM" id="SSF53335">
    <property type="entry name" value="S-adenosyl-L-methionine-dependent methyltransferases"/>
    <property type="match status" value="1"/>
</dbReference>
<keyword evidence="2" id="KW-0489">Methyltransferase</keyword>
<dbReference type="RefSeq" id="WP_084178597.1">
    <property type="nucleotide sequence ID" value="NZ_CP023018.1"/>
</dbReference>
<evidence type="ECO:0000313" key="2">
    <source>
        <dbReference type="EMBL" id="SIT66313.1"/>
    </source>
</evidence>
<proteinExistence type="predicted"/>
<gene>
    <name evidence="2" type="ORF">SAMN05216526_0551</name>
</gene>